<evidence type="ECO:0000256" key="15">
    <source>
        <dbReference type="RuleBase" id="RU003750"/>
    </source>
</evidence>
<dbReference type="PROSITE" id="PS00379">
    <property type="entry name" value="CDP_ALCOHOL_P_TRANSF"/>
    <property type="match status" value="1"/>
</dbReference>
<keyword evidence="11 16" id="KW-0472">Membrane</keyword>
<accession>A0A656HLK3</accession>
<dbReference type="EMBL" id="JH651384">
    <property type="protein sequence ID" value="EIJ36200.1"/>
    <property type="molecule type" value="Genomic_DNA"/>
</dbReference>
<dbReference type="GO" id="GO:0043337">
    <property type="term" value="F:cardiolipin synthase (CMP-forming)"/>
    <property type="evidence" value="ECO:0007669"/>
    <property type="project" value="TreeGrafter"/>
</dbReference>
<feature type="transmembrane region" description="Helical" evidence="16">
    <location>
        <begin position="91"/>
        <end position="111"/>
    </location>
</feature>
<comment type="similarity">
    <text evidence="3 15">Belongs to the CDP-alcohol phosphatidyltransferase class-I family.</text>
</comment>
<evidence type="ECO:0000313" key="17">
    <source>
        <dbReference type="EMBL" id="EIJ36200.1"/>
    </source>
</evidence>
<keyword evidence="8 16" id="KW-0812">Transmembrane</keyword>
<protein>
    <recommendedName>
        <fullName evidence="5">CDP-diacylglycerol--glycerol-3-phosphate 3-phosphatidyltransferase</fullName>
        <ecNumber evidence="4">2.7.8.5</ecNumber>
    </recommendedName>
</protein>
<evidence type="ECO:0000256" key="8">
    <source>
        <dbReference type="ARBA" id="ARBA00022692"/>
    </source>
</evidence>
<feature type="transmembrane region" description="Helical" evidence="16">
    <location>
        <begin position="156"/>
        <end position="175"/>
    </location>
</feature>
<dbReference type="PANTHER" id="PTHR14269">
    <property type="entry name" value="CDP-DIACYLGLYCEROL--GLYCEROL-3-PHOSPHATE 3-PHOSPHATIDYLTRANSFERASE-RELATED"/>
    <property type="match status" value="1"/>
</dbReference>
<evidence type="ECO:0000256" key="13">
    <source>
        <dbReference type="ARBA" id="ARBA00023264"/>
    </source>
</evidence>
<comment type="pathway">
    <text evidence="2">Phospholipid metabolism; phosphatidylglycerol biosynthesis; phosphatidylglycerol from CDP-diacylglycerol: step 1/2.</text>
</comment>
<dbReference type="InterPro" id="IPR000462">
    <property type="entry name" value="CDP-OH_P_trans"/>
</dbReference>
<dbReference type="InterPro" id="IPR050324">
    <property type="entry name" value="CDP-alcohol_PTase-I"/>
</dbReference>
<dbReference type="PIRSF" id="PIRSF000847">
    <property type="entry name" value="Phos_ph_gly_syn"/>
    <property type="match status" value="1"/>
</dbReference>
<dbReference type="Gene3D" id="1.20.120.1760">
    <property type="match status" value="1"/>
</dbReference>
<dbReference type="OrthoDB" id="9796672at2"/>
<keyword evidence="13" id="KW-1208">Phospholipid metabolism</keyword>
<evidence type="ECO:0000256" key="14">
    <source>
        <dbReference type="ARBA" id="ARBA00048586"/>
    </source>
</evidence>
<evidence type="ECO:0000256" key="6">
    <source>
        <dbReference type="ARBA" id="ARBA00022516"/>
    </source>
</evidence>
<evidence type="ECO:0000256" key="3">
    <source>
        <dbReference type="ARBA" id="ARBA00010441"/>
    </source>
</evidence>
<dbReference type="Proteomes" id="UP000005317">
    <property type="component" value="Unassembled WGS sequence"/>
</dbReference>
<dbReference type="Pfam" id="PF01066">
    <property type="entry name" value="CDP-OH_P_transf"/>
    <property type="match status" value="1"/>
</dbReference>
<dbReference type="GO" id="GO:0008444">
    <property type="term" value="F:CDP-diacylglycerol-glycerol-3-phosphate 3-phosphatidyltransferase activity"/>
    <property type="evidence" value="ECO:0007669"/>
    <property type="project" value="UniProtKB-EC"/>
</dbReference>
<dbReference type="GO" id="GO:0016020">
    <property type="term" value="C:membrane"/>
    <property type="evidence" value="ECO:0007669"/>
    <property type="project" value="UniProtKB-SubCell"/>
</dbReference>
<evidence type="ECO:0000313" key="18">
    <source>
        <dbReference type="Proteomes" id="UP000005317"/>
    </source>
</evidence>
<keyword evidence="10" id="KW-0443">Lipid metabolism</keyword>
<evidence type="ECO:0000256" key="4">
    <source>
        <dbReference type="ARBA" id="ARBA00013170"/>
    </source>
</evidence>
<evidence type="ECO:0000256" key="9">
    <source>
        <dbReference type="ARBA" id="ARBA00022989"/>
    </source>
</evidence>
<keyword evidence="9 16" id="KW-1133">Transmembrane helix</keyword>
<evidence type="ECO:0000256" key="2">
    <source>
        <dbReference type="ARBA" id="ARBA00005042"/>
    </source>
</evidence>
<comment type="subcellular location">
    <subcellularLocation>
        <location evidence="1">Membrane</location>
        <topology evidence="1">Multi-pass membrane protein</topology>
    </subcellularLocation>
</comment>
<evidence type="ECO:0000256" key="5">
    <source>
        <dbReference type="ARBA" id="ARBA00014944"/>
    </source>
</evidence>
<keyword evidence="6" id="KW-0444">Lipid biosynthesis</keyword>
<dbReference type="EC" id="2.7.8.5" evidence="4"/>
<proteinExistence type="inferred from homology"/>
<sequence length="186" mass="20498">MDGNVREQIPNIITVIRILSIAPICWLLWQGSYALALALLVVAGLSDALDGFLARRYGWFTRLGAILDPVADKLFVVSVFIVFGLKGSLPWWLVALVIGRDVVIVLGALAYRLVTGTLDMRPLLISKLNTGLQIFLLATTLLSMALHPLPGWFNQGLQWLVAVTTVLSGIAYVLLWSRYTINRSHA</sequence>
<evidence type="ECO:0000256" key="12">
    <source>
        <dbReference type="ARBA" id="ARBA00023209"/>
    </source>
</evidence>
<reference evidence="18" key="1">
    <citation type="journal article" date="2011" name="Stand. Genomic Sci.">
        <title>Genome sequence of the filamentous, gliding Thiothrix nivea neotype strain (JP2(T)).</title>
        <authorList>
            <person name="Lapidus A."/>
            <person name="Nolan M."/>
            <person name="Lucas S."/>
            <person name="Glavina Del Rio T."/>
            <person name="Tice H."/>
            <person name="Cheng J.F."/>
            <person name="Tapia R."/>
            <person name="Han C."/>
            <person name="Goodwin L."/>
            <person name="Pitluck S."/>
            <person name="Liolios K."/>
            <person name="Pagani I."/>
            <person name="Ivanova N."/>
            <person name="Huntemann M."/>
            <person name="Mavromatis K."/>
            <person name="Mikhailova N."/>
            <person name="Pati A."/>
            <person name="Chen A."/>
            <person name="Palaniappan K."/>
            <person name="Land M."/>
            <person name="Brambilla E.M."/>
            <person name="Rohde M."/>
            <person name="Abt B."/>
            <person name="Verbarg S."/>
            <person name="Goker M."/>
            <person name="Bristow J."/>
            <person name="Eisen J.A."/>
            <person name="Markowitz V."/>
            <person name="Hugenholtz P."/>
            <person name="Kyrpides N.C."/>
            <person name="Klenk H.P."/>
            <person name="Woyke T."/>
        </authorList>
    </citation>
    <scope>NUCLEOTIDE SEQUENCE [LARGE SCALE GENOMIC DNA]</scope>
    <source>
        <strain evidence="18">ATCC 35100 / DSM 5205 / JP2</strain>
    </source>
</reference>
<evidence type="ECO:0000256" key="11">
    <source>
        <dbReference type="ARBA" id="ARBA00023136"/>
    </source>
</evidence>
<evidence type="ECO:0000256" key="16">
    <source>
        <dbReference type="SAM" id="Phobius"/>
    </source>
</evidence>
<dbReference type="PANTHER" id="PTHR14269:SF60">
    <property type="entry name" value="CARDIOLIPIN SYNTHASE (CMP-FORMING)"/>
    <property type="match status" value="1"/>
</dbReference>
<name>A0A656HLK3_THINJ</name>
<dbReference type="InterPro" id="IPR043130">
    <property type="entry name" value="CDP-OH_PTrfase_TM_dom"/>
</dbReference>
<keyword evidence="12" id="KW-0594">Phospholipid biosynthesis</keyword>
<keyword evidence="7 15" id="KW-0808">Transferase</keyword>
<gene>
    <name evidence="17" type="ORF">Thini_3696</name>
</gene>
<feature type="transmembrane region" description="Helical" evidence="16">
    <location>
        <begin position="132"/>
        <end position="150"/>
    </location>
</feature>
<evidence type="ECO:0000256" key="10">
    <source>
        <dbReference type="ARBA" id="ARBA00023098"/>
    </source>
</evidence>
<dbReference type="InterPro" id="IPR048254">
    <property type="entry name" value="CDP_ALCOHOL_P_TRANSF_CS"/>
</dbReference>
<evidence type="ECO:0000256" key="7">
    <source>
        <dbReference type="ARBA" id="ARBA00022679"/>
    </source>
</evidence>
<dbReference type="InterPro" id="IPR004570">
    <property type="entry name" value="Phosphatidylglycerol_P_synth"/>
</dbReference>
<comment type="catalytic activity">
    <reaction evidence="14">
        <text>a CDP-1,2-diacyl-sn-glycerol + sn-glycerol 3-phosphate = a 1,2-diacyl-sn-glycero-3-phospho-(1'-sn-glycero-3'-phosphate) + CMP + H(+)</text>
        <dbReference type="Rhea" id="RHEA:12593"/>
        <dbReference type="ChEBI" id="CHEBI:15378"/>
        <dbReference type="ChEBI" id="CHEBI:57597"/>
        <dbReference type="ChEBI" id="CHEBI:58332"/>
        <dbReference type="ChEBI" id="CHEBI:60110"/>
        <dbReference type="ChEBI" id="CHEBI:60377"/>
        <dbReference type="EC" id="2.7.8.5"/>
    </reaction>
</comment>
<keyword evidence="18" id="KW-1185">Reference proteome</keyword>
<evidence type="ECO:0000256" key="1">
    <source>
        <dbReference type="ARBA" id="ARBA00004141"/>
    </source>
</evidence>
<dbReference type="AlphaFoldDB" id="A0A656HLK3"/>
<dbReference type="GO" id="GO:0032049">
    <property type="term" value="P:cardiolipin biosynthetic process"/>
    <property type="evidence" value="ECO:0007669"/>
    <property type="project" value="TreeGrafter"/>
</dbReference>
<organism evidence="17 18">
    <name type="scientific">Thiothrix nivea (strain ATCC 35100 / DSM 5205 / JP2)</name>
    <dbReference type="NCBI Taxonomy" id="870187"/>
    <lineage>
        <taxon>Bacteria</taxon>
        <taxon>Pseudomonadati</taxon>
        <taxon>Pseudomonadota</taxon>
        <taxon>Gammaproteobacteria</taxon>
        <taxon>Thiotrichales</taxon>
        <taxon>Thiotrichaceae</taxon>
        <taxon>Thiothrix</taxon>
    </lineage>
</organism>